<keyword evidence="4" id="KW-0012">Acyltransferase</keyword>
<dbReference type="AlphaFoldDB" id="A0A1Y1JLN5"/>
<evidence type="ECO:0000313" key="5">
    <source>
        <dbReference type="Proteomes" id="UP000195521"/>
    </source>
</evidence>
<comment type="caution">
    <text evidence="4">The sequence shown here is derived from an EMBL/GenBank/DDBJ whole genome shotgun (WGS) entry which is preliminary data.</text>
</comment>
<gene>
    <name evidence="4" type="ORF">PGO_141830</name>
</gene>
<proteinExistence type="predicted"/>
<dbReference type="GO" id="GO:0004366">
    <property type="term" value="F:glycerol-3-phosphate O-acyltransferase activity"/>
    <property type="evidence" value="ECO:0007669"/>
    <property type="project" value="InterPro"/>
</dbReference>
<dbReference type="EMBL" id="BDQF01000015">
    <property type="protein sequence ID" value="GAW83389.1"/>
    <property type="molecule type" value="Genomic_DNA"/>
</dbReference>
<feature type="short sequence motif" description="HXXXXD motif" evidence="1">
    <location>
        <begin position="218"/>
        <end position="223"/>
    </location>
</feature>
<dbReference type="Proteomes" id="UP000195521">
    <property type="component" value="Unassembled WGS sequence"/>
</dbReference>
<protein>
    <submittedName>
        <fullName evidence="4">Glycerol-3-phosphate 1-O-acyltransferase</fullName>
    </submittedName>
</protein>
<keyword evidence="5" id="KW-1185">Reference proteome</keyword>
<dbReference type="RefSeq" id="XP_028545978.1">
    <property type="nucleotide sequence ID" value="XM_028690177.1"/>
</dbReference>
<name>A0A1Y1JLN5_PLAGO</name>
<organism evidence="4 5">
    <name type="scientific">Plasmodium gonderi</name>
    <dbReference type="NCBI Taxonomy" id="77519"/>
    <lineage>
        <taxon>Eukaryota</taxon>
        <taxon>Sar</taxon>
        <taxon>Alveolata</taxon>
        <taxon>Apicomplexa</taxon>
        <taxon>Aconoidasida</taxon>
        <taxon>Haemosporida</taxon>
        <taxon>Plasmodiidae</taxon>
        <taxon>Plasmodium</taxon>
        <taxon>Plasmodium (Plasmodium)</taxon>
    </lineage>
</organism>
<dbReference type="SUPFAM" id="SSF69593">
    <property type="entry name" value="Glycerol-3-phosphate (1)-acyltransferase"/>
    <property type="match status" value="1"/>
</dbReference>
<reference evidence="5" key="1">
    <citation type="submission" date="2017-04" db="EMBL/GenBank/DDBJ databases">
        <title>Plasmodium gonderi genome.</title>
        <authorList>
            <person name="Arisue N."/>
            <person name="Honma H."/>
            <person name="Kawai S."/>
            <person name="Tougan T."/>
            <person name="Tanabe K."/>
            <person name="Horii T."/>
        </authorList>
    </citation>
    <scope>NUCLEOTIDE SEQUENCE [LARGE SCALE GENOMIC DNA]</scope>
    <source>
        <strain evidence="5">ATCC 30045</strain>
    </source>
</reference>
<dbReference type="OMA" id="EGRNIIW"/>
<dbReference type="GeneID" id="39750132"/>
<feature type="signal peptide" evidence="2">
    <location>
        <begin position="1"/>
        <end position="24"/>
    </location>
</feature>
<keyword evidence="4" id="KW-0808">Transferase</keyword>
<keyword evidence="2" id="KW-0732">Signal</keyword>
<dbReference type="Gene3D" id="3.40.1130.10">
    <property type="entry name" value="Glycerol-3-phosphate (1)-acyltransferase"/>
    <property type="match status" value="1"/>
</dbReference>
<dbReference type="PANTHER" id="PTHR35695:SF1">
    <property type="entry name" value="GLYCEROL-3-PHOSPHATE ACYLTRANSFERASE, CHLOROPLASTIC"/>
    <property type="match status" value="1"/>
</dbReference>
<dbReference type="GO" id="GO:0006655">
    <property type="term" value="P:phosphatidylglycerol biosynthetic process"/>
    <property type="evidence" value="ECO:0007669"/>
    <property type="project" value="TreeGrafter"/>
</dbReference>
<evidence type="ECO:0000259" key="3">
    <source>
        <dbReference type="Pfam" id="PF01553"/>
    </source>
</evidence>
<dbReference type="Pfam" id="PF01553">
    <property type="entry name" value="Acyltransferase"/>
    <property type="match status" value="1"/>
</dbReference>
<evidence type="ECO:0000313" key="4">
    <source>
        <dbReference type="EMBL" id="GAW83389.1"/>
    </source>
</evidence>
<accession>A0A1Y1JLN5</accession>
<sequence length="424" mass="49626">MTHVWNSLLTTVLFIILEITNVENVKKKTIQYIKNYNHYDRVIRGISKNRHTNNVTYASPHSTSIPENEENIKGYTTANNCGNKMNNPTIMENTYEEALKIISDKLEVLKVENMENVEHINTFMGFLKKYFGEMKKYKPCSPQNFLENFLKYIEAFKKYRYYTFPNVHKYDETLYEWSIEFWSQLIDKKNSKFIGIQNIDKIKNWIQQGHNVIIFSNHHIEADANILKYYFHIHNAQNISRRIIFIGGHKIRSDPLSRPFSVSANLLCIYSKKYIENPPHLREEKILFNHKSLNALKNLLTEGRNIIWLAPSGGRDRKGPDGNIKISPFDPKIIQTFYIFAKRAKVKTHFIGLALNTYNICPPPNTVDVDEIEKQRSCSYSPVGLNLGEDLFDAYPHIDEKVIAKYLYTYVNKLYSDITELVMI</sequence>
<dbReference type="InterPro" id="IPR016222">
    <property type="entry name" value="G3P_O-acylTrfase_chlp"/>
</dbReference>
<dbReference type="PANTHER" id="PTHR35695">
    <property type="entry name" value="GLYCEROL-3-PHOSPHATE ACYLTRANSFERASE, CHLOROPLASTIC"/>
    <property type="match status" value="1"/>
</dbReference>
<dbReference type="PIRSF" id="PIRSF000431">
    <property type="entry name" value="Glycerol-3-P_O-acyltransfrase"/>
    <property type="match status" value="1"/>
</dbReference>
<feature type="chain" id="PRO_5012688618" evidence="2">
    <location>
        <begin position="25"/>
        <end position="424"/>
    </location>
</feature>
<feature type="domain" description="Phospholipid/glycerol acyltransferase" evidence="3">
    <location>
        <begin position="205"/>
        <end position="319"/>
    </location>
</feature>
<evidence type="ECO:0000256" key="1">
    <source>
        <dbReference type="PIRSR" id="PIRSR000431-2"/>
    </source>
</evidence>
<evidence type="ECO:0000256" key="2">
    <source>
        <dbReference type="SAM" id="SignalP"/>
    </source>
</evidence>
<dbReference type="InterPro" id="IPR002123">
    <property type="entry name" value="Plipid/glycerol_acylTrfase"/>
</dbReference>
<dbReference type="OrthoDB" id="524544at2759"/>